<comment type="caution">
    <text evidence="3">The sequence shown here is derived from an EMBL/GenBank/DDBJ whole genome shotgun (WGS) entry which is preliminary data.</text>
</comment>
<dbReference type="Pfam" id="PF12770">
    <property type="entry name" value="CHAT"/>
    <property type="match status" value="1"/>
</dbReference>
<proteinExistence type="predicted"/>
<name>A0A930YK69_9ACTN</name>
<organism evidence="3 4">
    <name type="scientific">Nocardioides islandensis</name>
    <dbReference type="NCBI Taxonomy" id="433663"/>
    <lineage>
        <taxon>Bacteria</taxon>
        <taxon>Bacillati</taxon>
        <taxon>Actinomycetota</taxon>
        <taxon>Actinomycetes</taxon>
        <taxon>Propionibacteriales</taxon>
        <taxon>Nocardioidaceae</taxon>
        <taxon>Nocardioides</taxon>
    </lineage>
</organism>
<reference evidence="3" key="1">
    <citation type="submission" date="2020-11" db="EMBL/GenBank/DDBJ databases">
        <title>Nocardioides sp. nov., isolated from Soil of Cynanchum wilfordii Hemsley rhizosphere.</title>
        <authorList>
            <person name="Lee J.-S."/>
            <person name="Suh M.K."/>
            <person name="Kim J.-S."/>
        </authorList>
    </citation>
    <scope>NUCLEOTIDE SEQUENCE</scope>
    <source>
        <strain evidence="3">KCTC 19275</strain>
    </source>
</reference>
<evidence type="ECO:0000313" key="3">
    <source>
        <dbReference type="EMBL" id="MBF4763335.1"/>
    </source>
</evidence>
<evidence type="ECO:0000256" key="1">
    <source>
        <dbReference type="SAM" id="MobiDB-lite"/>
    </source>
</evidence>
<evidence type="ECO:0000259" key="2">
    <source>
        <dbReference type="Pfam" id="PF12770"/>
    </source>
</evidence>
<sequence length="741" mass="79928">MAPRRYLNFDLLLEQEGEGQYQARVTESPLGETPSVRFRLPYDATTLENLLLKLDPGRSGTRRVGGTSQAQAAMDFGGPLYQAIFTGDLALAWQRSLDRARSEDAGGLRLRLRLNDAAGIAGLPWELLYDAKSNSFLAQSERTPLVRFLDVPEVPRPIAVDGPLRVLAVISSPTDLEELDVEAEWRRMTDALKARVDAGLVVLDRLPSATIGDLGQWLRRHQTHVLHFVGHGDFDERLREGVIYFQDEHGRSTPVTSSILGPYVRDHDPLRMVVLNACRSARVDGTDPFGGMAQGLVQQDATAVVAMQFPISDRAAVRFTGEFYGALVDGLPVDQAISSARKALLADFGDEWATPVLFLRSPDGNIFENVHAATVDVPAPPPPTPPHPPSPWLLWVRRHVPVVAAAAVALVALVVLAVVVLPGGGDGGEDGGPPVTALSGDQLLVAAGNDEDGLRIFVLDVTTGAEVAGPLSTAAGAKEFNPVLSPERTSMIYSRQGAGGNQLRAAAVDGTDDRPLFDQSSLRQCSESAGRPAWIPTSNDLLMRCFGRDKFIRVVRVDVHGKFLESYAEIEPGDKTQDFGHPTVSPDGTTAVLPIAGTSKSREGRLFTIDLATHERRLLLAPFAPYVAFGDPVYSPDGTMLVWRASTDPTGDLGSEILAAPFVDGALAVDQLVHVSGDVPGDDLDPMFSPSGTQVVYTHSPVEDADTVRELWVASIPDPTDRHQVSGSAHTFYSTPAWSRR</sequence>
<feature type="domain" description="CHAT" evidence="2">
    <location>
        <begin position="102"/>
        <end position="351"/>
    </location>
</feature>
<keyword evidence="4" id="KW-1185">Reference proteome</keyword>
<gene>
    <name evidence="3" type="ORF">ISU07_09355</name>
</gene>
<dbReference type="InterPro" id="IPR011042">
    <property type="entry name" value="6-blade_b-propeller_TolB-like"/>
</dbReference>
<dbReference type="InterPro" id="IPR024983">
    <property type="entry name" value="CHAT_dom"/>
</dbReference>
<dbReference type="RefSeq" id="WP_194706523.1">
    <property type="nucleotide sequence ID" value="NZ_JADKPN010000004.1"/>
</dbReference>
<dbReference type="EMBL" id="JADKPN010000004">
    <property type="protein sequence ID" value="MBF4763335.1"/>
    <property type="molecule type" value="Genomic_DNA"/>
</dbReference>
<protein>
    <submittedName>
        <fullName evidence="3">CHAT domain-containing protein</fullName>
    </submittedName>
</protein>
<dbReference type="Gene3D" id="2.120.10.30">
    <property type="entry name" value="TolB, C-terminal domain"/>
    <property type="match status" value="2"/>
</dbReference>
<dbReference type="AlphaFoldDB" id="A0A930YK69"/>
<feature type="compositionally biased region" description="Polar residues" evidence="1">
    <location>
        <begin position="725"/>
        <end position="741"/>
    </location>
</feature>
<dbReference type="SUPFAM" id="SSF82171">
    <property type="entry name" value="DPP6 N-terminal domain-like"/>
    <property type="match status" value="1"/>
</dbReference>
<feature type="region of interest" description="Disordered" evidence="1">
    <location>
        <begin position="720"/>
        <end position="741"/>
    </location>
</feature>
<dbReference type="Proteomes" id="UP000640489">
    <property type="component" value="Unassembled WGS sequence"/>
</dbReference>
<evidence type="ECO:0000313" key="4">
    <source>
        <dbReference type="Proteomes" id="UP000640489"/>
    </source>
</evidence>
<accession>A0A930YK69</accession>